<comment type="subcellular location">
    <subcellularLocation>
        <location evidence="1">Membrane</location>
        <topology evidence="1">Multi-pass membrane protein</topology>
    </subcellularLocation>
</comment>
<dbReference type="Pfam" id="PF03151">
    <property type="entry name" value="TPT"/>
    <property type="match status" value="1"/>
</dbReference>
<name>A0A0N5B9G2_STREA</name>
<feature type="domain" description="Sugar phosphate transporter" evidence="6">
    <location>
        <begin position="2"/>
        <end position="295"/>
    </location>
</feature>
<keyword evidence="2 5" id="KW-0812">Transmembrane</keyword>
<dbReference type="InterPro" id="IPR050186">
    <property type="entry name" value="TPT_transporter"/>
</dbReference>
<feature type="transmembrane region" description="Helical" evidence="5">
    <location>
        <begin position="149"/>
        <end position="168"/>
    </location>
</feature>
<evidence type="ECO:0000256" key="3">
    <source>
        <dbReference type="ARBA" id="ARBA00022989"/>
    </source>
</evidence>
<feature type="transmembrane region" description="Helical" evidence="5">
    <location>
        <begin position="70"/>
        <end position="91"/>
    </location>
</feature>
<dbReference type="PANTHER" id="PTHR11132">
    <property type="entry name" value="SOLUTE CARRIER FAMILY 35"/>
    <property type="match status" value="1"/>
</dbReference>
<dbReference type="WBParaSite" id="SPAL_0000267800.1">
    <property type="protein sequence ID" value="SPAL_0000267800.1"/>
    <property type="gene ID" value="SPAL_0000267800"/>
</dbReference>
<evidence type="ECO:0000256" key="1">
    <source>
        <dbReference type="ARBA" id="ARBA00004141"/>
    </source>
</evidence>
<proteinExistence type="predicted"/>
<protein>
    <submittedName>
        <fullName evidence="8">TPT domain-containing protein</fullName>
    </submittedName>
</protein>
<keyword evidence="7" id="KW-1185">Reference proteome</keyword>
<feature type="transmembrane region" description="Helical" evidence="5">
    <location>
        <begin position="189"/>
        <end position="208"/>
    </location>
</feature>
<dbReference type="SUPFAM" id="SSF103481">
    <property type="entry name" value="Multidrug resistance efflux transporter EmrE"/>
    <property type="match status" value="1"/>
</dbReference>
<evidence type="ECO:0000313" key="8">
    <source>
        <dbReference type="WBParaSite" id="SPAL_0000267800.1"/>
    </source>
</evidence>
<evidence type="ECO:0000256" key="5">
    <source>
        <dbReference type="SAM" id="Phobius"/>
    </source>
</evidence>
<accession>A0A0N5B9G2</accession>
<dbReference type="InterPro" id="IPR037185">
    <property type="entry name" value="EmrE-like"/>
</dbReference>
<feature type="transmembrane region" description="Helical" evidence="5">
    <location>
        <begin position="253"/>
        <end position="273"/>
    </location>
</feature>
<feature type="transmembrane region" description="Helical" evidence="5">
    <location>
        <begin position="220"/>
        <end position="241"/>
    </location>
</feature>
<dbReference type="STRING" id="174720.A0A0N5B9G2"/>
<feature type="transmembrane region" description="Helical" evidence="5">
    <location>
        <begin position="97"/>
        <end position="119"/>
    </location>
</feature>
<dbReference type="AlphaFoldDB" id="A0A0N5B9G2"/>
<evidence type="ECO:0000313" key="7">
    <source>
        <dbReference type="Proteomes" id="UP000046392"/>
    </source>
</evidence>
<evidence type="ECO:0000256" key="4">
    <source>
        <dbReference type="ARBA" id="ARBA00023136"/>
    </source>
</evidence>
<feature type="transmembrane region" description="Helical" evidence="5">
    <location>
        <begin position="30"/>
        <end position="49"/>
    </location>
</feature>
<keyword evidence="3 5" id="KW-1133">Transmembrane helix</keyword>
<dbReference type="Proteomes" id="UP000046392">
    <property type="component" value="Unplaced"/>
</dbReference>
<sequence>MQLFLVAFLYYLLSIGLTFFQKQFIKTFHFPLFIVAGHYLTKLLVGYISRIFLEWKRGGKKVRLPVKDQLYYLLPIGVCASFDIGLSNWALEYVTVSLYTMAKSSSILFIFLFSILLNLERWRTSLAMSSGLIAIGLFLFTWRSNQLDILGLVLVELAALCTGIRWTVSQLIMQQEESPTTIKNPIDMIVHVQPWMILAILPLAWVFEGNDIQSYNHPDITLPMIFVNIFFGGLLAFSMEVTEYALLLKTSGITLNILGIIKELITLLLAHYIHHDKLTTINGAGLILCITGMILHALTKQKKNMHLNRIGNASTNGEDEKRLLMSEIKKKKKNEQNRV</sequence>
<evidence type="ECO:0000259" key="6">
    <source>
        <dbReference type="Pfam" id="PF03151"/>
    </source>
</evidence>
<keyword evidence="4 5" id="KW-0472">Membrane</keyword>
<dbReference type="InterPro" id="IPR004853">
    <property type="entry name" value="Sugar_P_trans_dom"/>
</dbReference>
<reference evidence="8" key="1">
    <citation type="submission" date="2017-02" db="UniProtKB">
        <authorList>
            <consortium name="WormBaseParasite"/>
        </authorList>
    </citation>
    <scope>IDENTIFICATION</scope>
</reference>
<feature type="transmembrane region" description="Helical" evidence="5">
    <location>
        <begin position="279"/>
        <end position="299"/>
    </location>
</feature>
<feature type="transmembrane region" description="Helical" evidence="5">
    <location>
        <begin position="126"/>
        <end position="143"/>
    </location>
</feature>
<dbReference type="GO" id="GO:0016020">
    <property type="term" value="C:membrane"/>
    <property type="evidence" value="ECO:0007669"/>
    <property type="project" value="UniProtKB-SubCell"/>
</dbReference>
<organism evidence="7 8">
    <name type="scientific">Strongyloides papillosus</name>
    <name type="common">Intestinal threadworm</name>
    <dbReference type="NCBI Taxonomy" id="174720"/>
    <lineage>
        <taxon>Eukaryota</taxon>
        <taxon>Metazoa</taxon>
        <taxon>Ecdysozoa</taxon>
        <taxon>Nematoda</taxon>
        <taxon>Chromadorea</taxon>
        <taxon>Rhabditida</taxon>
        <taxon>Tylenchina</taxon>
        <taxon>Panagrolaimomorpha</taxon>
        <taxon>Strongyloidoidea</taxon>
        <taxon>Strongyloididae</taxon>
        <taxon>Strongyloides</taxon>
    </lineage>
</organism>
<evidence type="ECO:0000256" key="2">
    <source>
        <dbReference type="ARBA" id="ARBA00022692"/>
    </source>
</evidence>